<dbReference type="AlphaFoldDB" id="A0A211ZMH7"/>
<organism evidence="6 7">
    <name type="scientific">Inquilinus limosus</name>
    <dbReference type="NCBI Taxonomy" id="171674"/>
    <lineage>
        <taxon>Bacteria</taxon>
        <taxon>Pseudomonadati</taxon>
        <taxon>Pseudomonadota</taxon>
        <taxon>Alphaproteobacteria</taxon>
        <taxon>Rhodospirillales</taxon>
        <taxon>Rhodospirillaceae</taxon>
        <taxon>Inquilinus</taxon>
    </lineage>
</organism>
<evidence type="ECO:0000256" key="4">
    <source>
        <dbReference type="ARBA" id="ARBA00023136"/>
    </source>
</evidence>
<proteinExistence type="inferred from homology"/>
<keyword evidence="5" id="KW-0998">Cell outer membrane</keyword>
<comment type="subcellular location">
    <subcellularLocation>
        <location evidence="1">Cell outer membrane</location>
    </subcellularLocation>
</comment>
<evidence type="ECO:0000313" key="6">
    <source>
        <dbReference type="EMBL" id="OWJ66485.1"/>
    </source>
</evidence>
<protein>
    <recommendedName>
        <fullName evidence="8">MltA-interacting MipA family protein</fullName>
    </recommendedName>
</protein>
<dbReference type="PANTHER" id="PTHR38776:SF1">
    <property type="entry name" value="MLTA-INTERACTING PROTEIN-RELATED"/>
    <property type="match status" value="1"/>
</dbReference>
<dbReference type="GO" id="GO:0009279">
    <property type="term" value="C:cell outer membrane"/>
    <property type="evidence" value="ECO:0007669"/>
    <property type="project" value="UniProtKB-SubCell"/>
</dbReference>
<comment type="caution">
    <text evidence="6">The sequence shown here is derived from an EMBL/GenBank/DDBJ whole genome shotgun (WGS) entry which is preliminary data.</text>
</comment>
<gene>
    <name evidence="6" type="ORF">BWR60_14185</name>
</gene>
<reference evidence="7" key="1">
    <citation type="submission" date="2017-05" db="EMBL/GenBank/DDBJ databases">
        <authorList>
            <person name="Macchi M."/>
            <person name="Festa S."/>
            <person name="Coppotelli B.M."/>
            <person name="Morelli I.S."/>
        </authorList>
    </citation>
    <scope>NUCLEOTIDE SEQUENCE [LARGE SCALE GENOMIC DNA]</scope>
    <source>
        <strain evidence="7">I</strain>
    </source>
</reference>
<sequence length="272" mass="28564">MNRMSVSSLTALASSGRILRAAGAGVILAVTGMPAVAQEAPDAGRGDWSFVLGGGALVRPSYEGSDKFSVSPLPFVSINWRDRVFLEMGRGLGVNVVRTDALRLGVSVGLAPGRDEDDEDHLRGLGDIDAAARGHVFGSYSFGMVQLGLDVSKDFGGSEGVLVRPDVSVKVPLSESWTLSSSVSATWANDDYMQSFFGVSSSQSRKSGLERYDAGAGFKSVDFRVGLNWAISESWFATANVGVGVLLGDAADSPITESEVQPSVGLAVGYRF</sequence>
<dbReference type="EMBL" id="NHON01000023">
    <property type="protein sequence ID" value="OWJ66485.1"/>
    <property type="molecule type" value="Genomic_DNA"/>
</dbReference>
<accession>A0A211ZMH7</accession>
<comment type="similarity">
    <text evidence="2">Belongs to the MipA/OmpV family.</text>
</comment>
<name>A0A211ZMH7_9PROT</name>
<keyword evidence="3" id="KW-0732">Signal</keyword>
<evidence type="ECO:0000256" key="1">
    <source>
        <dbReference type="ARBA" id="ARBA00004442"/>
    </source>
</evidence>
<dbReference type="PANTHER" id="PTHR38776">
    <property type="entry name" value="MLTA-INTERACTING PROTEIN-RELATED"/>
    <property type="match status" value="1"/>
</dbReference>
<evidence type="ECO:0000256" key="3">
    <source>
        <dbReference type="ARBA" id="ARBA00022729"/>
    </source>
</evidence>
<evidence type="ECO:0000256" key="5">
    <source>
        <dbReference type="ARBA" id="ARBA00023237"/>
    </source>
</evidence>
<dbReference type="Proteomes" id="UP000196655">
    <property type="component" value="Unassembled WGS sequence"/>
</dbReference>
<keyword evidence="4" id="KW-0472">Membrane</keyword>
<dbReference type="OrthoDB" id="5462484at2"/>
<evidence type="ECO:0000313" key="7">
    <source>
        <dbReference type="Proteomes" id="UP000196655"/>
    </source>
</evidence>
<dbReference type="Pfam" id="PF06629">
    <property type="entry name" value="MipA"/>
    <property type="match status" value="1"/>
</dbReference>
<evidence type="ECO:0008006" key="8">
    <source>
        <dbReference type="Google" id="ProtNLM"/>
    </source>
</evidence>
<dbReference type="InterPro" id="IPR010583">
    <property type="entry name" value="MipA"/>
</dbReference>
<evidence type="ECO:0000256" key="2">
    <source>
        <dbReference type="ARBA" id="ARBA00005722"/>
    </source>
</evidence>
<keyword evidence="7" id="KW-1185">Reference proteome</keyword>